<feature type="transmembrane region" description="Helical" evidence="1">
    <location>
        <begin position="77"/>
        <end position="97"/>
    </location>
</feature>
<reference evidence="2 3" key="1">
    <citation type="submission" date="2019-04" db="EMBL/GenBank/DDBJ databases">
        <title>Phreatobacter aquaticus sp. nov.</title>
        <authorList>
            <person name="Choi A."/>
            <person name="Baek K."/>
        </authorList>
    </citation>
    <scope>NUCLEOTIDE SEQUENCE [LARGE SCALE GENOMIC DNA]</scope>
    <source>
        <strain evidence="2 3">NMCR1094</strain>
    </source>
</reference>
<keyword evidence="1" id="KW-0472">Membrane</keyword>
<feature type="transmembrane region" description="Helical" evidence="1">
    <location>
        <begin position="52"/>
        <end position="70"/>
    </location>
</feature>
<protein>
    <submittedName>
        <fullName evidence="2">DUF4267 domain-containing protein</fullName>
    </submittedName>
</protein>
<dbReference type="KEGG" id="paqt:E8L99_11570"/>
<dbReference type="Pfam" id="PF14087">
    <property type="entry name" value="DUF4267"/>
    <property type="match status" value="1"/>
</dbReference>
<proteinExistence type="predicted"/>
<accession>A0A4D7QLY0</accession>
<gene>
    <name evidence="2" type="ORF">E8L99_11570</name>
</gene>
<keyword evidence="3" id="KW-1185">Reference proteome</keyword>
<organism evidence="2 3">
    <name type="scientific">Phreatobacter aquaticus</name>
    <dbReference type="NCBI Taxonomy" id="2570229"/>
    <lineage>
        <taxon>Bacteria</taxon>
        <taxon>Pseudomonadati</taxon>
        <taxon>Pseudomonadota</taxon>
        <taxon>Alphaproteobacteria</taxon>
        <taxon>Hyphomicrobiales</taxon>
        <taxon>Phreatobacteraceae</taxon>
        <taxon>Phreatobacter</taxon>
    </lineage>
</organism>
<sequence length="139" mass="15197">MELSSQMASWNVWAIFFGFQKGRSVRWKGADSSVACPLISPNVYLCPFNVQGPIYGSRTMLLGAIALVLLSLRNVRALAWMLAIGAFLPFFDMGLIISQTGPGPILLRHAAYIVWLGLAALLFWRLAPEAASPSREALS</sequence>
<evidence type="ECO:0000313" key="3">
    <source>
        <dbReference type="Proteomes" id="UP000298588"/>
    </source>
</evidence>
<name>A0A4D7QLY0_9HYPH</name>
<dbReference type="EMBL" id="CP039865">
    <property type="protein sequence ID" value="QCK86344.1"/>
    <property type="molecule type" value="Genomic_DNA"/>
</dbReference>
<dbReference type="Proteomes" id="UP000298588">
    <property type="component" value="Chromosome"/>
</dbReference>
<keyword evidence="1" id="KW-1133">Transmembrane helix</keyword>
<evidence type="ECO:0000313" key="2">
    <source>
        <dbReference type="EMBL" id="QCK86344.1"/>
    </source>
</evidence>
<dbReference type="AlphaFoldDB" id="A0A4D7QLY0"/>
<keyword evidence="1" id="KW-0812">Transmembrane</keyword>
<evidence type="ECO:0000256" key="1">
    <source>
        <dbReference type="SAM" id="Phobius"/>
    </source>
</evidence>
<feature type="transmembrane region" description="Helical" evidence="1">
    <location>
        <begin position="109"/>
        <end position="127"/>
    </location>
</feature>
<dbReference type="InterPro" id="IPR025363">
    <property type="entry name" value="DUF4267"/>
</dbReference>
<dbReference type="OrthoDB" id="6313783at2"/>